<dbReference type="InterPro" id="IPR027849">
    <property type="entry name" value="DUF4434"/>
</dbReference>
<evidence type="ECO:0000256" key="1">
    <source>
        <dbReference type="SAM" id="SignalP"/>
    </source>
</evidence>
<evidence type="ECO:0000313" key="3">
    <source>
        <dbReference type="EMBL" id="SMP71722.1"/>
    </source>
</evidence>
<name>A0ABY1QI75_9BURK</name>
<dbReference type="SUPFAM" id="SSF51445">
    <property type="entry name" value="(Trans)glycosidases"/>
    <property type="match status" value="1"/>
</dbReference>
<dbReference type="EMBL" id="FXUL01000017">
    <property type="protein sequence ID" value="SMP71722.1"/>
    <property type="molecule type" value="Genomic_DNA"/>
</dbReference>
<gene>
    <name evidence="3" type="ORF">SAMN06295970_11758</name>
</gene>
<evidence type="ECO:0000313" key="4">
    <source>
        <dbReference type="Proteomes" id="UP001158049"/>
    </source>
</evidence>
<feature type="domain" description="DUF4434" evidence="2">
    <location>
        <begin position="43"/>
        <end position="327"/>
    </location>
</feature>
<accession>A0ABY1QI75</accession>
<feature type="signal peptide" evidence="1">
    <location>
        <begin position="1"/>
        <end position="27"/>
    </location>
</feature>
<feature type="chain" id="PRO_5045188216" description="DUF4434 domain-containing protein" evidence="1">
    <location>
        <begin position="28"/>
        <end position="356"/>
    </location>
</feature>
<evidence type="ECO:0000259" key="2">
    <source>
        <dbReference type="Pfam" id="PF14488"/>
    </source>
</evidence>
<sequence length="356" mass="40531">MQFRPRQYLLQWLGLILMLVTSQHGLAAGGSQTEAVSRPPACLQGTFIQLVDENRTWPRTQWESLFKQFQELKINRIVLQWTVIDGQAFYPSHNFKSATEPVVEWIMSLADTHGMEVMVGLTHQSNHWDIVGKAEQRPKYLAEELARIAQAVDELGPLVTTHKSFRGWYISQEVDDLNWMDDVSNESLRSFLVQASTLLKTLTPRATIGVSAFANKATAPQELELFWSRMLARVQNLDTIYFQDGIGVYKLDLAVLSAYYNAMHTAAKTNKREMMPVIEIFEQTSGMPLNNNAFSAKSAPLERILRQVSEAENYSAKHIAFSVPEYLSSMKDGSTRQAYDDYISYMREKKIVCSDN</sequence>
<organism evidence="3 4">
    <name type="scientific">Noviherbaspirillum suwonense</name>
    <dbReference type="NCBI Taxonomy" id="1224511"/>
    <lineage>
        <taxon>Bacteria</taxon>
        <taxon>Pseudomonadati</taxon>
        <taxon>Pseudomonadota</taxon>
        <taxon>Betaproteobacteria</taxon>
        <taxon>Burkholderiales</taxon>
        <taxon>Oxalobacteraceae</taxon>
        <taxon>Noviherbaspirillum</taxon>
    </lineage>
</organism>
<protein>
    <recommendedName>
        <fullName evidence="2">DUF4434 domain-containing protein</fullName>
    </recommendedName>
</protein>
<keyword evidence="1" id="KW-0732">Signal</keyword>
<comment type="caution">
    <text evidence="3">The sequence shown here is derived from an EMBL/GenBank/DDBJ whole genome shotgun (WGS) entry which is preliminary data.</text>
</comment>
<dbReference type="Pfam" id="PF14488">
    <property type="entry name" value="DUF4434"/>
    <property type="match status" value="1"/>
</dbReference>
<dbReference type="Gene3D" id="3.20.20.80">
    <property type="entry name" value="Glycosidases"/>
    <property type="match status" value="1"/>
</dbReference>
<dbReference type="RefSeq" id="WP_283443958.1">
    <property type="nucleotide sequence ID" value="NZ_FXUL01000017.1"/>
</dbReference>
<dbReference type="Proteomes" id="UP001158049">
    <property type="component" value="Unassembled WGS sequence"/>
</dbReference>
<dbReference type="InterPro" id="IPR017853">
    <property type="entry name" value="GH"/>
</dbReference>
<keyword evidence="4" id="KW-1185">Reference proteome</keyword>
<reference evidence="3 4" key="1">
    <citation type="submission" date="2017-05" db="EMBL/GenBank/DDBJ databases">
        <authorList>
            <person name="Varghese N."/>
            <person name="Submissions S."/>
        </authorList>
    </citation>
    <scope>NUCLEOTIDE SEQUENCE [LARGE SCALE GENOMIC DNA]</scope>
    <source>
        <strain evidence="3 4">DSM 26001</strain>
    </source>
</reference>
<proteinExistence type="predicted"/>